<accession>A0AAD4QUM1</accession>
<proteinExistence type="predicted"/>
<evidence type="ECO:0000313" key="2">
    <source>
        <dbReference type="EMBL" id="KAI1696975.1"/>
    </source>
</evidence>
<protein>
    <submittedName>
        <fullName evidence="2">Uncharacterized protein</fullName>
    </submittedName>
</protein>
<dbReference type="AlphaFoldDB" id="A0AAD4QUM1"/>
<feature type="compositionally biased region" description="Polar residues" evidence="1">
    <location>
        <begin position="1"/>
        <end position="11"/>
    </location>
</feature>
<organism evidence="2 3">
    <name type="scientific">Ditylenchus destructor</name>
    <dbReference type="NCBI Taxonomy" id="166010"/>
    <lineage>
        <taxon>Eukaryota</taxon>
        <taxon>Metazoa</taxon>
        <taxon>Ecdysozoa</taxon>
        <taxon>Nematoda</taxon>
        <taxon>Chromadorea</taxon>
        <taxon>Rhabditida</taxon>
        <taxon>Tylenchina</taxon>
        <taxon>Tylenchomorpha</taxon>
        <taxon>Sphaerularioidea</taxon>
        <taxon>Anguinidae</taxon>
        <taxon>Anguininae</taxon>
        <taxon>Ditylenchus</taxon>
    </lineage>
</organism>
<feature type="compositionally biased region" description="Polar residues" evidence="1">
    <location>
        <begin position="363"/>
        <end position="377"/>
    </location>
</feature>
<name>A0AAD4QUM1_9BILA</name>
<dbReference type="Proteomes" id="UP001201812">
    <property type="component" value="Unassembled WGS sequence"/>
</dbReference>
<evidence type="ECO:0000313" key="3">
    <source>
        <dbReference type="Proteomes" id="UP001201812"/>
    </source>
</evidence>
<reference evidence="2" key="1">
    <citation type="submission" date="2022-01" db="EMBL/GenBank/DDBJ databases">
        <title>Genome Sequence Resource for Two Populations of Ditylenchus destructor, the Migratory Endoparasitic Phytonematode.</title>
        <authorList>
            <person name="Zhang H."/>
            <person name="Lin R."/>
            <person name="Xie B."/>
        </authorList>
    </citation>
    <scope>NUCLEOTIDE SEQUENCE</scope>
    <source>
        <strain evidence="2">BazhouSP</strain>
    </source>
</reference>
<gene>
    <name evidence="2" type="ORF">DdX_18766</name>
</gene>
<dbReference type="EMBL" id="JAKKPZ010000295">
    <property type="protein sequence ID" value="KAI1696975.1"/>
    <property type="molecule type" value="Genomic_DNA"/>
</dbReference>
<evidence type="ECO:0000256" key="1">
    <source>
        <dbReference type="SAM" id="MobiDB-lite"/>
    </source>
</evidence>
<feature type="region of interest" description="Disordered" evidence="1">
    <location>
        <begin position="359"/>
        <end position="422"/>
    </location>
</feature>
<feature type="region of interest" description="Disordered" evidence="1">
    <location>
        <begin position="1"/>
        <end position="45"/>
    </location>
</feature>
<keyword evidence="3" id="KW-1185">Reference proteome</keyword>
<feature type="compositionally biased region" description="Basic and acidic residues" evidence="1">
    <location>
        <begin position="394"/>
        <end position="422"/>
    </location>
</feature>
<comment type="caution">
    <text evidence="2">The sequence shown here is derived from an EMBL/GenBank/DDBJ whole genome shotgun (WGS) entry which is preliminary data.</text>
</comment>
<feature type="compositionally biased region" description="Polar residues" evidence="1">
    <location>
        <begin position="33"/>
        <end position="45"/>
    </location>
</feature>
<sequence length="562" mass="65752">MSKQSHQTRNLQPILKPSGRPRKGQHVTFEQPPVTSNQASLGQTSYLRRTENTLGSKTGTPLLPDFEFDSFSESLGIPRQHEPSKQANKELNGQIPIPIRSEMSRLYENYKQELESERKKQNWTESMFKHKLYFREKLLRDVYEKEISRTNSEAANNYPTLDEMREAWDRAIKKDKVKEGAGRDLRLAEEGRIGEQVVEANPRGIGKIALGGCSEYPTLRRKAHPYPTSDFLEKSHRETLEKCMNEKFIEKYENWLQSRNGTAEILMRKVEERKKLLRKQLRLTWNQRTNNGLTKNWPTIDDMIPIWREASIKADKEEAQNLQRGLMPSINTHQVLQRKPEIMRGLNLPNKFGFLTGQPGSMKDSTNATAGTDTNPLFESHNPLLKSTETETGSEIKKKSNESSEDNFHSFESEERKASDEAKDRLRILGEKFKPSNRIQEWRKEIQTETTLEDEMREFETTLDPALPREIRERKIQQYRKYIMDMEKKVLERANTKDATPEQITSHRRIQYRNLKYLRHQDYAPDSVINRGRTIKPVQDEPPYISRTFYAARSNTNYDHHL</sequence>